<dbReference type="InterPro" id="IPR032675">
    <property type="entry name" value="LRR_dom_sf"/>
</dbReference>
<evidence type="ECO:0000313" key="1">
    <source>
        <dbReference type="EMBL" id="KAH9380066.1"/>
    </source>
</evidence>
<dbReference type="Proteomes" id="UP000821853">
    <property type="component" value="Chromosome 8"/>
</dbReference>
<protein>
    <submittedName>
        <fullName evidence="1">Uncharacterized protein</fullName>
    </submittedName>
</protein>
<name>A0A9J6GX25_HAELO</name>
<dbReference type="SUPFAM" id="SSF52047">
    <property type="entry name" value="RNI-like"/>
    <property type="match status" value="1"/>
</dbReference>
<evidence type="ECO:0000313" key="2">
    <source>
        <dbReference type="Proteomes" id="UP000821853"/>
    </source>
</evidence>
<dbReference type="Gene3D" id="3.80.10.10">
    <property type="entry name" value="Ribonuclease Inhibitor"/>
    <property type="match status" value="1"/>
</dbReference>
<dbReference type="VEuPathDB" id="VectorBase:HLOH_056762"/>
<keyword evidence="2" id="KW-1185">Reference proteome</keyword>
<accession>A0A9J6GX25</accession>
<reference evidence="1 2" key="1">
    <citation type="journal article" date="2020" name="Cell">
        <title>Large-Scale Comparative Analyses of Tick Genomes Elucidate Their Genetic Diversity and Vector Capacities.</title>
        <authorList>
            <consortium name="Tick Genome and Microbiome Consortium (TIGMIC)"/>
            <person name="Jia N."/>
            <person name="Wang J."/>
            <person name="Shi W."/>
            <person name="Du L."/>
            <person name="Sun Y."/>
            <person name="Zhan W."/>
            <person name="Jiang J.F."/>
            <person name="Wang Q."/>
            <person name="Zhang B."/>
            <person name="Ji P."/>
            <person name="Bell-Sakyi L."/>
            <person name="Cui X.M."/>
            <person name="Yuan T.T."/>
            <person name="Jiang B.G."/>
            <person name="Yang W.F."/>
            <person name="Lam T.T."/>
            <person name="Chang Q.C."/>
            <person name="Ding S.J."/>
            <person name="Wang X.J."/>
            <person name="Zhu J.G."/>
            <person name="Ruan X.D."/>
            <person name="Zhao L."/>
            <person name="Wei J.T."/>
            <person name="Ye R.Z."/>
            <person name="Que T.C."/>
            <person name="Du C.H."/>
            <person name="Zhou Y.H."/>
            <person name="Cheng J.X."/>
            <person name="Dai P.F."/>
            <person name="Guo W.B."/>
            <person name="Han X.H."/>
            <person name="Huang E.J."/>
            <person name="Li L.F."/>
            <person name="Wei W."/>
            <person name="Gao Y.C."/>
            <person name="Liu J.Z."/>
            <person name="Shao H.Z."/>
            <person name="Wang X."/>
            <person name="Wang C.C."/>
            <person name="Yang T.C."/>
            <person name="Huo Q.B."/>
            <person name="Li W."/>
            <person name="Chen H.Y."/>
            <person name="Chen S.E."/>
            <person name="Zhou L.G."/>
            <person name="Ni X.B."/>
            <person name="Tian J.H."/>
            <person name="Sheng Y."/>
            <person name="Liu T."/>
            <person name="Pan Y.S."/>
            <person name="Xia L.Y."/>
            <person name="Li J."/>
            <person name="Zhao F."/>
            <person name="Cao W.C."/>
        </authorList>
    </citation>
    <scope>NUCLEOTIDE SEQUENCE [LARGE SCALE GENOMIC DNA]</scope>
    <source>
        <strain evidence="1">HaeL-2018</strain>
    </source>
</reference>
<organism evidence="1 2">
    <name type="scientific">Haemaphysalis longicornis</name>
    <name type="common">Bush tick</name>
    <dbReference type="NCBI Taxonomy" id="44386"/>
    <lineage>
        <taxon>Eukaryota</taxon>
        <taxon>Metazoa</taxon>
        <taxon>Ecdysozoa</taxon>
        <taxon>Arthropoda</taxon>
        <taxon>Chelicerata</taxon>
        <taxon>Arachnida</taxon>
        <taxon>Acari</taxon>
        <taxon>Parasitiformes</taxon>
        <taxon>Ixodida</taxon>
        <taxon>Ixodoidea</taxon>
        <taxon>Ixodidae</taxon>
        <taxon>Haemaphysalinae</taxon>
        <taxon>Haemaphysalis</taxon>
    </lineage>
</organism>
<dbReference type="EMBL" id="JABSTR010000010">
    <property type="protein sequence ID" value="KAH9380066.1"/>
    <property type="molecule type" value="Genomic_DNA"/>
</dbReference>
<dbReference type="OMA" id="PIFPRIR"/>
<sequence>MSLSQLTFSSPTTLVHVVRFAGLTHLSLIASTAAPSYSFTLPVVALLARLPLEHLTLTNFSDISVPALATTCTGLKSLALLAGSAAGEFIVEPIFPRIRRLRLSCSMGQKILLGLLHACPDLVELHLEEDFLSGAFLTGPRLLESPRPNLPQLEQLTLRTQPPGCDSVVDLRVSPADLDAALAALPALRRVRTDNFKIRFHLENSATRQQPIALEWCVCTKCFAEYPKVSPKQRELWENAHYKRVGMGTAALGIMMS</sequence>
<comment type="caution">
    <text evidence="1">The sequence shown here is derived from an EMBL/GenBank/DDBJ whole genome shotgun (WGS) entry which is preliminary data.</text>
</comment>
<dbReference type="AlphaFoldDB" id="A0A9J6GX25"/>
<proteinExistence type="predicted"/>
<gene>
    <name evidence="1" type="ORF">HPB48_001718</name>
</gene>